<protein>
    <submittedName>
        <fullName evidence="1">Uncharacterized protein</fullName>
    </submittedName>
</protein>
<reference evidence="1 2" key="1">
    <citation type="submission" date="2020-11" db="EMBL/GenBank/DDBJ databases">
        <title>Sequencing the genomes of 1000 actinobacteria strains.</title>
        <authorList>
            <person name="Klenk H.-P."/>
        </authorList>
    </citation>
    <scope>NUCLEOTIDE SEQUENCE [LARGE SCALE GENOMIC DNA]</scope>
    <source>
        <strain evidence="1 2">DSM 101695</strain>
    </source>
</reference>
<dbReference type="Proteomes" id="UP000631791">
    <property type="component" value="Unassembled WGS sequence"/>
</dbReference>
<evidence type="ECO:0000313" key="1">
    <source>
        <dbReference type="EMBL" id="MBG6103199.1"/>
    </source>
</evidence>
<comment type="caution">
    <text evidence="1">The sequence shown here is derived from an EMBL/GenBank/DDBJ whole genome shotgun (WGS) entry which is preliminary data.</text>
</comment>
<proteinExistence type="predicted"/>
<dbReference type="RefSeq" id="WP_196921851.1">
    <property type="nucleotide sequence ID" value="NZ_JADOTY010000001.1"/>
</dbReference>
<organism evidence="1 2">
    <name type="scientific">Micromonospora vinacea</name>
    <dbReference type="NCBI Taxonomy" id="709878"/>
    <lineage>
        <taxon>Bacteria</taxon>
        <taxon>Bacillati</taxon>
        <taxon>Actinomycetota</taxon>
        <taxon>Actinomycetes</taxon>
        <taxon>Micromonosporales</taxon>
        <taxon>Micromonosporaceae</taxon>
        <taxon>Micromonospora</taxon>
    </lineage>
</organism>
<evidence type="ECO:0000313" key="2">
    <source>
        <dbReference type="Proteomes" id="UP000631791"/>
    </source>
</evidence>
<accession>A0ABS0K3N9</accession>
<keyword evidence="2" id="KW-1185">Reference proteome</keyword>
<name>A0ABS0K3N9_9ACTN</name>
<sequence>MRYLSRSLLLGALRRRKEVEQFLGPVTREGAGGICWVAIWPWQDGYNVSVHDVEDLNDESCRDLSVFPSLDRDREDGPGPGRVIGHVQDPAEALDLAERTTGALPHRWVNHGVAGEDYADFVRAKNS</sequence>
<dbReference type="EMBL" id="JADOTY010000001">
    <property type="protein sequence ID" value="MBG6103199.1"/>
    <property type="molecule type" value="Genomic_DNA"/>
</dbReference>
<gene>
    <name evidence="1" type="ORF">IW249_003613</name>
</gene>